<dbReference type="InterPro" id="IPR023352">
    <property type="entry name" value="MAPEG-like_dom_sf"/>
</dbReference>
<accession>A0A8S3VGL7</accession>
<dbReference type="GO" id="GO:0032588">
    <property type="term" value="C:trans-Golgi network membrane"/>
    <property type="evidence" value="ECO:0007669"/>
    <property type="project" value="TreeGrafter"/>
</dbReference>
<reference evidence="6" key="1">
    <citation type="submission" date="2021-03" db="EMBL/GenBank/DDBJ databases">
        <authorList>
            <person name="Bekaert M."/>
        </authorList>
    </citation>
    <scope>NUCLEOTIDE SEQUENCE</scope>
</reference>
<evidence type="ECO:0000256" key="4">
    <source>
        <dbReference type="ARBA" id="ARBA00023136"/>
    </source>
</evidence>
<dbReference type="PANTHER" id="PTHR31004:SF1">
    <property type="entry name" value="TRANSMEMBRANE PROTEIN 79"/>
    <property type="match status" value="1"/>
</dbReference>
<gene>
    <name evidence="6" type="ORF">MEDL_66845</name>
</gene>
<evidence type="ECO:0000256" key="1">
    <source>
        <dbReference type="ARBA" id="ARBA00004370"/>
    </source>
</evidence>
<comment type="subcellular location">
    <subcellularLocation>
        <location evidence="1">Membrane</location>
    </subcellularLocation>
</comment>
<organism evidence="6 7">
    <name type="scientific">Mytilus edulis</name>
    <name type="common">Blue mussel</name>
    <dbReference type="NCBI Taxonomy" id="6550"/>
    <lineage>
        <taxon>Eukaryota</taxon>
        <taxon>Metazoa</taxon>
        <taxon>Spiralia</taxon>
        <taxon>Lophotrochozoa</taxon>
        <taxon>Mollusca</taxon>
        <taxon>Bivalvia</taxon>
        <taxon>Autobranchia</taxon>
        <taxon>Pteriomorphia</taxon>
        <taxon>Mytilida</taxon>
        <taxon>Mytiloidea</taxon>
        <taxon>Mytilidae</taxon>
        <taxon>Mytilinae</taxon>
        <taxon>Mytilus</taxon>
    </lineage>
</organism>
<dbReference type="Proteomes" id="UP000683360">
    <property type="component" value="Unassembled WGS sequence"/>
</dbReference>
<dbReference type="PANTHER" id="PTHR31004">
    <property type="entry name" value="TRANSMEMBRANE PROTEIN 79"/>
    <property type="match status" value="1"/>
</dbReference>
<dbReference type="OrthoDB" id="8887147at2759"/>
<feature type="transmembrane region" description="Helical" evidence="5">
    <location>
        <begin position="171"/>
        <end position="191"/>
    </location>
</feature>
<feature type="transmembrane region" description="Helical" evidence="5">
    <location>
        <begin position="138"/>
        <end position="159"/>
    </location>
</feature>
<feature type="transmembrane region" description="Helical" evidence="5">
    <location>
        <begin position="31"/>
        <end position="51"/>
    </location>
</feature>
<evidence type="ECO:0000313" key="7">
    <source>
        <dbReference type="Proteomes" id="UP000683360"/>
    </source>
</evidence>
<evidence type="ECO:0000256" key="5">
    <source>
        <dbReference type="SAM" id="Phobius"/>
    </source>
</evidence>
<protein>
    <submittedName>
        <fullName evidence="6">Uncharacterized protein</fullName>
    </submittedName>
</protein>
<dbReference type="GO" id="GO:0005765">
    <property type="term" value="C:lysosomal membrane"/>
    <property type="evidence" value="ECO:0007669"/>
    <property type="project" value="TreeGrafter"/>
</dbReference>
<keyword evidence="7" id="KW-1185">Reference proteome</keyword>
<sequence>MCSNHSCIVIMEKDEKNLEEKKKLINKQKGAAVVMIILIFTTGFYYCPINVKDVKTPAERLVFTIRCLFVSSFSIVFAIHSVALLRKNTNAIDPVNGGGESLVDVPNRILRNTVEQFFLHMIALLTLSSFLDEGSMKAIPMLTFIFIFGRTLFYLGYTYSPLYRSLGFASTILPTIATYAYCSFCILISLLENNFDISLWILYNIQEAVNGSILHTTGCDCQSKHMLQLFITHFKESNGMIEYDKRIMK</sequence>
<dbReference type="AlphaFoldDB" id="A0A8S3VGL7"/>
<name>A0A8S3VGL7_MYTED</name>
<evidence type="ECO:0000313" key="6">
    <source>
        <dbReference type="EMBL" id="CAG2255421.1"/>
    </source>
</evidence>
<dbReference type="InterPro" id="IPR001129">
    <property type="entry name" value="Membr-assoc_MAPEG"/>
</dbReference>
<feature type="transmembrane region" description="Helical" evidence="5">
    <location>
        <begin position="63"/>
        <end position="85"/>
    </location>
</feature>
<keyword evidence="3 5" id="KW-1133">Transmembrane helix</keyword>
<dbReference type="EMBL" id="CAJPWZ010003271">
    <property type="protein sequence ID" value="CAG2255421.1"/>
    <property type="molecule type" value="Genomic_DNA"/>
</dbReference>
<dbReference type="Pfam" id="PF01124">
    <property type="entry name" value="MAPEG"/>
    <property type="match status" value="1"/>
</dbReference>
<comment type="caution">
    <text evidence="6">The sequence shown here is derived from an EMBL/GenBank/DDBJ whole genome shotgun (WGS) entry which is preliminary data.</text>
</comment>
<dbReference type="Gene3D" id="1.20.120.550">
    <property type="entry name" value="Membrane associated eicosanoid/glutathione metabolism-like domain"/>
    <property type="match status" value="1"/>
</dbReference>
<keyword evidence="4 5" id="KW-0472">Membrane</keyword>
<proteinExistence type="predicted"/>
<evidence type="ECO:0000256" key="3">
    <source>
        <dbReference type="ARBA" id="ARBA00022989"/>
    </source>
</evidence>
<evidence type="ECO:0000256" key="2">
    <source>
        <dbReference type="ARBA" id="ARBA00022692"/>
    </source>
</evidence>
<keyword evidence="2 5" id="KW-0812">Transmembrane</keyword>
<dbReference type="SUPFAM" id="SSF161084">
    <property type="entry name" value="MAPEG domain-like"/>
    <property type="match status" value="1"/>
</dbReference>
<dbReference type="GO" id="GO:0045055">
    <property type="term" value="P:regulated exocytosis"/>
    <property type="evidence" value="ECO:0007669"/>
    <property type="project" value="TreeGrafter"/>
</dbReference>